<proteinExistence type="predicted"/>
<dbReference type="EMBL" id="JACYTR010000001">
    <property type="protein sequence ID" value="MBD8524270.1"/>
    <property type="molecule type" value="Genomic_DNA"/>
</dbReference>
<dbReference type="InterPro" id="IPR006626">
    <property type="entry name" value="PbH1"/>
</dbReference>
<feature type="domain" description="Right handed beta helix" evidence="3">
    <location>
        <begin position="141"/>
        <end position="276"/>
    </location>
</feature>
<gene>
    <name evidence="4" type="ORF">IFO71_00805</name>
</gene>
<evidence type="ECO:0000259" key="3">
    <source>
        <dbReference type="Pfam" id="PF13229"/>
    </source>
</evidence>
<feature type="chain" id="PRO_5043352182" description="Right handed beta helix domain-containing protein" evidence="2">
    <location>
        <begin position="27"/>
        <end position="1245"/>
    </location>
</feature>
<organism evidence="4 5">
    <name type="scientific">Pseudomarimonas arenosa</name>
    <dbReference type="NCBI Taxonomy" id="2774145"/>
    <lineage>
        <taxon>Bacteria</taxon>
        <taxon>Pseudomonadati</taxon>
        <taxon>Pseudomonadota</taxon>
        <taxon>Gammaproteobacteria</taxon>
        <taxon>Lysobacterales</taxon>
        <taxon>Lysobacteraceae</taxon>
        <taxon>Pseudomarimonas</taxon>
    </lineage>
</organism>
<dbReference type="InterPro" id="IPR011050">
    <property type="entry name" value="Pectin_lyase_fold/virulence"/>
</dbReference>
<dbReference type="Pfam" id="PF13229">
    <property type="entry name" value="Beta_helix"/>
    <property type="match status" value="1"/>
</dbReference>
<keyword evidence="5" id="KW-1185">Reference proteome</keyword>
<evidence type="ECO:0000256" key="2">
    <source>
        <dbReference type="SAM" id="SignalP"/>
    </source>
</evidence>
<dbReference type="RefSeq" id="WP_192027612.1">
    <property type="nucleotide sequence ID" value="NZ_JACYTR010000001.1"/>
</dbReference>
<accession>A0AAW3ZFK4</accession>
<dbReference type="SMART" id="SM00710">
    <property type="entry name" value="PbH1"/>
    <property type="match status" value="7"/>
</dbReference>
<name>A0AAW3ZFK4_9GAMM</name>
<dbReference type="AlphaFoldDB" id="A0AAW3ZFK4"/>
<dbReference type="Gene3D" id="2.160.20.20">
    <property type="match status" value="1"/>
</dbReference>
<reference evidence="4 5" key="1">
    <citation type="submission" date="2020-09" db="EMBL/GenBank/DDBJ databases">
        <title>Pseudoxanthomonas sp. CAU 1598 isolated from sand of Yaerae Beach.</title>
        <authorList>
            <person name="Kim W."/>
        </authorList>
    </citation>
    <scope>NUCLEOTIDE SEQUENCE [LARGE SCALE GENOMIC DNA]</scope>
    <source>
        <strain evidence="4 5">CAU 1598</strain>
    </source>
</reference>
<feature type="region of interest" description="Disordered" evidence="1">
    <location>
        <begin position="1225"/>
        <end position="1245"/>
    </location>
</feature>
<evidence type="ECO:0000313" key="5">
    <source>
        <dbReference type="Proteomes" id="UP000613768"/>
    </source>
</evidence>
<keyword evidence="2" id="KW-0732">Signal</keyword>
<dbReference type="SUPFAM" id="SSF51126">
    <property type="entry name" value="Pectin lyase-like"/>
    <property type="match status" value="2"/>
</dbReference>
<protein>
    <recommendedName>
        <fullName evidence="3">Right handed beta helix domain-containing protein</fullName>
    </recommendedName>
</protein>
<comment type="caution">
    <text evidence="4">The sequence shown here is derived from an EMBL/GenBank/DDBJ whole genome shotgun (WGS) entry which is preliminary data.</text>
</comment>
<dbReference type="InterPro" id="IPR039448">
    <property type="entry name" value="Beta_helix"/>
</dbReference>
<evidence type="ECO:0000313" key="4">
    <source>
        <dbReference type="EMBL" id="MBD8524270.1"/>
    </source>
</evidence>
<evidence type="ECO:0000256" key="1">
    <source>
        <dbReference type="SAM" id="MobiDB-lite"/>
    </source>
</evidence>
<sequence length="1245" mass="125084">MTRKTQTLQSLIVTALALLGAQSASAFSAGDACVSPYVIADGDVSSLRAAMLCANTDGSDSVVELATNGLYLFSEADPDDSSRALRSVGTDGLFTLRGNGATLQRDSAASAIFGILDLGQYSTAELYEVTLSGGSVDGGSPGGGLRVRGSAQATSIRVLDNISAGRGGGIAVSNNGTLVLSDSTVSGNSASGNGGGIRVDGGSALWLIRSTLQGNSVTGSGHGGGIQSQGLTRILNSTIIENVVVEAGGRGGGIELNTGGDLTMVNSTLVDNASPAAGEQLRQSGGLARVYNSILGERVADTVEDCALATPPNNTLVFDGSCDATLSGAISFLSPGVGGNGTLFLPLDSSATSAMGIADEDWLDERVLNVDLNGDGDDDDVFSTDIDQSGKPRTVDPGIDLGAAEYVCGIGSTYHPASPAELITALDCANADGSDSTLELVSESYTLSSTNNTDGGMGGNGLPRIVDDGDLSINGHQASIGRDPAAEDDFRLLFVDTEFDSVVLNDVAVEGGQLTGSSHRGGGILNRGNLQLHRSVVRGNSTRGFAARGGGIQNEGNLLLSRSLIDLNATFDDGAAGAGLNNESSGRAILVNSTVTRNIVASSTAGGIRSAGGETLLVLVNSTIAYNETDGYANEISVFDGTVESYNTLVATADGTACEGGGALSYLVENGMASDASCGATFTLDPQLAALDQSGFVAYYPLSGANVDSVDNGRSQWLAEPVLGHDLNGDGDSVDDLSGATDQGGEGRVLCTEVDLGAAEYQGCDRTYTVGGTLSGLADGNSVNLALNGIMAVEFSANGTFTFPGAIGYGGSYFVSVDAQPTTPNQTCTVSQGSGRIAASNVSNVLITCITNQYSIGGTVSGLASGTSVVLQNNGGDDLTITANGSFSFATPISDESSYAVTLTQQPSDPQQHCTVSNGDGLLSGTAVTDVTVTCVSLYTVGGTLSGLNAGSSVVLQNNDGDDLTLSANGAFVFPTALEDGASFAVTVLQQPTGPSQICTVTDGDGTLMGAAVSDITIDCATQQFSIGGSVVGLADGSSLVLRNNGGDDLSINANGAFVFNTPLNDGSSYSVTVAQQPNQPPQQCTVSDGNGVLSGAAVSGIIVSCSVNGVDLIASISDGVETLDGSPSLTYTIVIANQGPSDVEGAEVQSALSGALSNATWTCSAEPDAACPASGSGDIDTRIDLAAGTQVTFTLSAELPAGFVGVVETGVAVLPPSDRVEINAADNSATDRSASGRVFGSGFE</sequence>
<dbReference type="Proteomes" id="UP000613768">
    <property type="component" value="Unassembled WGS sequence"/>
</dbReference>
<feature type="signal peptide" evidence="2">
    <location>
        <begin position="1"/>
        <end position="26"/>
    </location>
</feature>
<dbReference type="InterPro" id="IPR012332">
    <property type="entry name" value="Autotransporter_pectin_lyase_C"/>
</dbReference>
<dbReference type="Gene3D" id="2.60.40.10">
    <property type="entry name" value="Immunoglobulins"/>
    <property type="match status" value="1"/>
</dbReference>
<dbReference type="InterPro" id="IPR013783">
    <property type="entry name" value="Ig-like_fold"/>
</dbReference>